<feature type="transmembrane region" description="Helical" evidence="5">
    <location>
        <begin position="289"/>
        <end position="307"/>
    </location>
</feature>
<dbReference type="EMBL" id="CP065938">
    <property type="protein sequence ID" value="UWX06779.1"/>
    <property type="molecule type" value="Genomic_DNA"/>
</dbReference>
<keyword evidence="7" id="KW-1185">Reference proteome</keyword>
<feature type="transmembrane region" description="Helical" evidence="5">
    <location>
        <begin position="359"/>
        <end position="380"/>
    </location>
</feature>
<keyword evidence="2 5" id="KW-0812">Transmembrane</keyword>
<proteinExistence type="predicted"/>
<feature type="transmembrane region" description="Helical" evidence="5">
    <location>
        <begin position="39"/>
        <end position="70"/>
    </location>
</feature>
<reference evidence="6" key="1">
    <citation type="submission" date="2020-12" db="EMBL/GenBank/DDBJ databases">
        <title>Taurinivorans muris gen. nov., sp. nov., fundamental and realized metabolic niche of a ubiquitous sulfidogenic bacterium in the murine intestine.</title>
        <authorList>
            <person name="Ye H."/>
            <person name="Hanson B.T."/>
            <person name="Loy A."/>
        </authorList>
    </citation>
    <scope>NUCLEOTIDE SEQUENCE</scope>
    <source>
        <strain evidence="6">LT0009</strain>
    </source>
</reference>
<evidence type="ECO:0000256" key="3">
    <source>
        <dbReference type="ARBA" id="ARBA00022989"/>
    </source>
</evidence>
<organism evidence="6 7">
    <name type="scientific">Taurinivorans muris</name>
    <dbReference type="NCBI Taxonomy" id="2787751"/>
    <lineage>
        <taxon>Bacteria</taxon>
        <taxon>Pseudomonadati</taxon>
        <taxon>Thermodesulfobacteriota</taxon>
        <taxon>Desulfovibrionia</taxon>
        <taxon>Desulfovibrionales</taxon>
        <taxon>Desulfovibrionaceae</taxon>
        <taxon>Taurinivorans</taxon>
    </lineage>
</organism>
<feature type="transmembrane region" description="Helical" evidence="5">
    <location>
        <begin position="319"/>
        <end position="339"/>
    </location>
</feature>
<accession>A0ABY5Y3K3</accession>
<dbReference type="InterPro" id="IPR001898">
    <property type="entry name" value="SLC13A/DASS"/>
</dbReference>
<evidence type="ECO:0000256" key="4">
    <source>
        <dbReference type="ARBA" id="ARBA00023136"/>
    </source>
</evidence>
<dbReference type="PANTHER" id="PTHR10283">
    <property type="entry name" value="SOLUTE CARRIER FAMILY 13 MEMBER"/>
    <property type="match status" value="1"/>
</dbReference>
<evidence type="ECO:0000313" key="6">
    <source>
        <dbReference type="EMBL" id="UWX06779.1"/>
    </source>
</evidence>
<comment type="subcellular location">
    <subcellularLocation>
        <location evidence="1">Membrane</location>
        <topology evidence="1">Multi-pass membrane protein</topology>
    </subcellularLocation>
</comment>
<feature type="transmembrane region" description="Helical" evidence="5">
    <location>
        <begin position="124"/>
        <end position="143"/>
    </location>
</feature>
<evidence type="ECO:0000256" key="1">
    <source>
        <dbReference type="ARBA" id="ARBA00004141"/>
    </source>
</evidence>
<evidence type="ECO:0000256" key="2">
    <source>
        <dbReference type="ARBA" id="ARBA00022692"/>
    </source>
</evidence>
<keyword evidence="3 5" id="KW-1133">Transmembrane helix</keyword>
<gene>
    <name evidence="6" type="ORF">JBF11_08525</name>
</gene>
<feature type="transmembrane region" description="Helical" evidence="5">
    <location>
        <begin position="441"/>
        <end position="460"/>
    </location>
</feature>
<dbReference type="Pfam" id="PF00939">
    <property type="entry name" value="Na_sulph_symp"/>
    <property type="match status" value="1"/>
</dbReference>
<keyword evidence="4 5" id="KW-0472">Membrane</keyword>
<feature type="transmembrane region" description="Helical" evidence="5">
    <location>
        <begin position="217"/>
        <end position="240"/>
    </location>
</feature>
<name>A0ABY5Y3K3_9BACT</name>
<sequence>MDFLSANQLLVKWLVSLAIPTIVYFMLPIDGKTMTHEMGMFLAITIFMVVIWAFGLVNEIATGIVLPVLYVALCHVPAKVIYAGWLSDVPNTVIGGFILCKILQTTGLGKRIGLGCMYAMKGSFVGVIWGLATAIYIVSPFIPSANGKSLIFCAIVISLCEALDIKKKSTEATALMMAAFLAVTSSKLCYLTGGGDLVIGMNLVNGVTGGTVTWFEYALWNLVPATVYTIMSVGIVVFLLPSKMDKEALKQVLVSRYNELGVMSKQEKIATAFFIFTLILLVTDKFHGLAPGMSLCLVACISFLPKIELMDADKIKTVNFGPLFFIMGCMAIGGAGNYLKVTQWMADGTFGYFHGLGDFGAGLAAYVVGVVGNFILTPLAATASFSAPLAELGLNIGVEPRIVYFSFVYGFDNIIFPYETAPLLLFYGFGYIHFAKMVKVLAVRILLVMPFLLLVAIPWWKFIF</sequence>
<feature type="transmembrane region" description="Helical" evidence="5">
    <location>
        <begin position="6"/>
        <end position="27"/>
    </location>
</feature>
<dbReference type="Proteomes" id="UP001058120">
    <property type="component" value="Chromosome"/>
</dbReference>
<feature type="transmembrane region" description="Helical" evidence="5">
    <location>
        <begin position="415"/>
        <end position="434"/>
    </location>
</feature>
<evidence type="ECO:0000313" key="7">
    <source>
        <dbReference type="Proteomes" id="UP001058120"/>
    </source>
</evidence>
<evidence type="ECO:0000256" key="5">
    <source>
        <dbReference type="SAM" id="Phobius"/>
    </source>
</evidence>
<feature type="transmembrane region" description="Helical" evidence="5">
    <location>
        <begin position="172"/>
        <end position="193"/>
    </location>
</feature>
<protein>
    <submittedName>
        <fullName evidence="6">Anion permease</fullName>
    </submittedName>
</protein>